<feature type="domain" description="EF-hand" evidence="11">
    <location>
        <begin position="521"/>
        <end position="556"/>
    </location>
</feature>
<dbReference type="CDD" id="cd00051">
    <property type="entry name" value="EFh"/>
    <property type="match status" value="1"/>
</dbReference>
<dbReference type="SUPFAM" id="SSF51905">
    <property type="entry name" value="FAD/NAD(P)-binding domain"/>
    <property type="match status" value="2"/>
</dbReference>
<dbReference type="PROSITE" id="PS00018">
    <property type="entry name" value="EF_HAND_1"/>
    <property type="match status" value="2"/>
</dbReference>
<comment type="subcellular location">
    <subcellularLocation>
        <location evidence="1">Mitochondrion inner membrane</location>
        <topology evidence="1">Peripheral membrane protein</topology>
        <orientation evidence="1">Intermembrane side</orientation>
    </subcellularLocation>
</comment>
<keyword evidence="5" id="KW-0106">Calcium</keyword>
<dbReference type="InterPro" id="IPR002048">
    <property type="entry name" value="EF_hand_dom"/>
</dbReference>
<dbReference type="SMART" id="SM00054">
    <property type="entry name" value="EFh"/>
    <property type="match status" value="2"/>
</dbReference>
<dbReference type="InterPro" id="IPR036188">
    <property type="entry name" value="FAD/NAD-bd_sf"/>
</dbReference>
<keyword evidence="10" id="KW-0812">Transmembrane</keyword>
<dbReference type="EMBL" id="OOIP01000003">
    <property type="protein sequence ID" value="SPO35840.1"/>
    <property type="molecule type" value="Genomic_DNA"/>
</dbReference>
<evidence type="ECO:0000256" key="3">
    <source>
        <dbReference type="ARBA" id="ARBA00022630"/>
    </source>
</evidence>
<gene>
    <name evidence="12" type="ORF">PSFLO_01311</name>
</gene>
<evidence type="ECO:0000256" key="6">
    <source>
        <dbReference type="ARBA" id="ARBA00022946"/>
    </source>
</evidence>
<dbReference type="SUPFAM" id="SSF47473">
    <property type="entry name" value="EF-hand"/>
    <property type="match status" value="1"/>
</dbReference>
<feature type="transmembrane region" description="Helical" evidence="10">
    <location>
        <begin position="89"/>
        <end position="110"/>
    </location>
</feature>
<feature type="domain" description="EF-hand" evidence="11">
    <location>
        <begin position="562"/>
        <end position="597"/>
    </location>
</feature>
<dbReference type="Pfam" id="PF07992">
    <property type="entry name" value="Pyr_redox_2"/>
    <property type="match status" value="1"/>
</dbReference>
<dbReference type="InterPro" id="IPR045024">
    <property type="entry name" value="NDH-2"/>
</dbReference>
<dbReference type="Pfam" id="PF13202">
    <property type="entry name" value="EF-hand_5"/>
    <property type="match status" value="2"/>
</dbReference>
<dbReference type="InterPro" id="IPR011992">
    <property type="entry name" value="EF-hand-dom_pair"/>
</dbReference>
<dbReference type="Proteomes" id="UP000323386">
    <property type="component" value="Unassembled WGS sequence"/>
</dbReference>
<evidence type="ECO:0000256" key="2">
    <source>
        <dbReference type="ARBA" id="ARBA00005272"/>
    </source>
</evidence>
<dbReference type="GO" id="GO:0005509">
    <property type="term" value="F:calcium ion binding"/>
    <property type="evidence" value="ECO:0007669"/>
    <property type="project" value="InterPro"/>
</dbReference>
<proteinExistence type="inferred from homology"/>
<keyword evidence="7" id="KW-0560">Oxidoreductase</keyword>
<keyword evidence="4" id="KW-0274">FAD</keyword>
<dbReference type="OrthoDB" id="5376590at2759"/>
<accession>A0A5C3EVF9</accession>
<evidence type="ECO:0000256" key="5">
    <source>
        <dbReference type="ARBA" id="ARBA00022837"/>
    </source>
</evidence>
<dbReference type="PANTHER" id="PTHR43706:SF50">
    <property type="entry name" value="NADH DEHYDROGENASE (UBIQUINONE)-RELATED"/>
    <property type="match status" value="1"/>
</dbReference>
<comment type="similarity">
    <text evidence="2">Belongs to the NADH dehydrogenase family.</text>
</comment>
<dbReference type="AlphaFoldDB" id="A0A5C3EVF9"/>
<evidence type="ECO:0000256" key="10">
    <source>
        <dbReference type="SAM" id="Phobius"/>
    </source>
</evidence>
<dbReference type="InterPro" id="IPR054585">
    <property type="entry name" value="NDH2-like_C"/>
</dbReference>
<evidence type="ECO:0000256" key="9">
    <source>
        <dbReference type="SAM" id="MobiDB-lite"/>
    </source>
</evidence>
<evidence type="ECO:0000259" key="11">
    <source>
        <dbReference type="PROSITE" id="PS50222"/>
    </source>
</evidence>
<evidence type="ECO:0000256" key="4">
    <source>
        <dbReference type="ARBA" id="ARBA00022827"/>
    </source>
</evidence>
<evidence type="ECO:0000256" key="8">
    <source>
        <dbReference type="ARBA" id="ARBA00023027"/>
    </source>
</evidence>
<dbReference type="Gene3D" id="3.50.50.100">
    <property type="match status" value="2"/>
</dbReference>
<dbReference type="InterPro" id="IPR023753">
    <property type="entry name" value="FAD/NAD-binding_dom"/>
</dbReference>
<dbReference type="InterPro" id="IPR018247">
    <property type="entry name" value="EF_Hand_1_Ca_BS"/>
</dbReference>
<reference evidence="12" key="1">
    <citation type="submission" date="2018-03" db="EMBL/GenBank/DDBJ databases">
        <authorList>
            <person name="Guldener U."/>
        </authorList>
    </citation>
    <scope>NUCLEOTIDE SEQUENCE [LARGE SCALE GENOMIC DNA]</scope>
    <source>
        <strain evidence="12">DAOM196992</strain>
    </source>
</reference>
<dbReference type="PROSITE" id="PS50222">
    <property type="entry name" value="EF_HAND_2"/>
    <property type="match status" value="2"/>
</dbReference>
<evidence type="ECO:0000256" key="7">
    <source>
        <dbReference type="ARBA" id="ARBA00023002"/>
    </source>
</evidence>
<keyword evidence="10" id="KW-0472">Membrane</keyword>
<dbReference type="PANTHER" id="PTHR43706">
    <property type="entry name" value="NADH DEHYDROGENASE"/>
    <property type="match status" value="1"/>
</dbReference>
<keyword evidence="6" id="KW-0809">Transit peptide</keyword>
<protein>
    <submittedName>
        <fullName evidence="12">Probable NADH dehydrogenase (Ubiquinone), 64 kD subunit, mitochondrial</fullName>
    </submittedName>
</protein>
<dbReference type="GO" id="GO:0005743">
    <property type="term" value="C:mitochondrial inner membrane"/>
    <property type="evidence" value="ECO:0007669"/>
    <property type="project" value="UniProtKB-SubCell"/>
</dbReference>
<sequence length="723" mass="79134">MQRYLAVTRPAAAAARASRPTALNLHASSLLRTARLPSSSSIAKSNPSLARHLSSSAVRRSAATPLNEAANQKPPSKDKLGFVGKMLRYGAYTVASIGFGLFATTAIILAHDALTYKDSHVGKIPLAPRALQPETGGPKNLPILSSYTEDEQDEKSKELAKKERLVIVGGGWAAVALLQSLDPDRYNVTLVSPTNFNLFTPLLPSATVGTVEPRSLIEPLRKLLASVHGHYIQGCATDVVMGDALPESAGGSQRLLEVSVISGDDWDGDQAALGIKTAGAGKIREKAETVNKSIYIPYDRLVIAVGSVTNTHGVPGLENCFHLKTVQDSRKIRSHILDNLEVASLPTTTPEERKRLLSFVICGGGPTGVETAAEIYDMMNEDVLTYYPKILRADASVHLIQSREHILNTYSEAISRYAEDKFARDNVDVIVNARVKEVKPDKVIYTTRDKATGKVEEHEVPSGFTLWSTGIAMSPFTKRVTQLLPNQSHLKALQIDSHLRVKGAPLGSIYALGDASTIDTRLIDYLYEWVDRFDQDKDGRLSFREFEQLAGEVGRKFPLASKHFLKLRDMFDRYDVDADGTLNLNEVATLFMETGNKMTALPATAQVASQQGKYLGRKLNKLAKRRDAGQDINPHSAEDVFDIDDAVYKPFTYRALGSLAYIGNAAAFDLPLPGSFGAWAGGLVAMYAWRSVYLSESVSMRTRALLMADYIKRGIWGRDLSRI</sequence>
<keyword evidence="10" id="KW-1133">Transmembrane helix</keyword>
<feature type="region of interest" description="Disordered" evidence="9">
    <location>
        <begin position="128"/>
        <end position="155"/>
    </location>
</feature>
<dbReference type="Pfam" id="PF22366">
    <property type="entry name" value="NDH2_C"/>
    <property type="match status" value="1"/>
</dbReference>
<keyword evidence="3" id="KW-0285">Flavoprotein</keyword>
<evidence type="ECO:0000313" key="12">
    <source>
        <dbReference type="EMBL" id="SPO35840.1"/>
    </source>
</evidence>
<dbReference type="GO" id="GO:0003954">
    <property type="term" value="F:NADH dehydrogenase activity"/>
    <property type="evidence" value="ECO:0007669"/>
    <property type="project" value="InterPro"/>
</dbReference>
<keyword evidence="8" id="KW-0520">NAD</keyword>
<name>A0A5C3EVF9_9BASI</name>
<keyword evidence="12" id="KW-0830">Ubiquinone</keyword>
<evidence type="ECO:0000256" key="1">
    <source>
        <dbReference type="ARBA" id="ARBA00004137"/>
    </source>
</evidence>
<organism evidence="12 13">
    <name type="scientific">Pseudozyma flocculosa</name>
    <dbReference type="NCBI Taxonomy" id="84751"/>
    <lineage>
        <taxon>Eukaryota</taxon>
        <taxon>Fungi</taxon>
        <taxon>Dikarya</taxon>
        <taxon>Basidiomycota</taxon>
        <taxon>Ustilaginomycotina</taxon>
        <taxon>Ustilaginomycetes</taxon>
        <taxon>Ustilaginales</taxon>
        <taxon>Ustilaginaceae</taxon>
        <taxon>Pseudozyma</taxon>
    </lineage>
</organism>
<keyword evidence="13" id="KW-1185">Reference proteome</keyword>
<evidence type="ECO:0000313" key="13">
    <source>
        <dbReference type="Proteomes" id="UP000323386"/>
    </source>
</evidence>
<feature type="region of interest" description="Disordered" evidence="9">
    <location>
        <begin position="40"/>
        <end position="77"/>
    </location>
</feature>